<feature type="compositionally biased region" description="Basic residues" evidence="1">
    <location>
        <begin position="774"/>
        <end position="798"/>
    </location>
</feature>
<feature type="region of interest" description="Disordered" evidence="1">
    <location>
        <begin position="753"/>
        <end position="839"/>
    </location>
</feature>
<feature type="compositionally biased region" description="Basic and acidic residues" evidence="1">
    <location>
        <begin position="159"/>
        <end position="178"/>
    </location>
</feature>
<keyword evidence="3" id="KW-1185">Reference proteome</keyword>
<feature type="region of interest" description="Disordered" evidence="1">
    <location>
        <begin position="249"/>
        <end position="389"/>
    </location>
</feature>
<feature type="compositionally biased region" description="Basic and acidic residues" evidence="1">
    <location>
        <begin position="283"/>
        <end position="313"/>
    </location>
</feature>
<evidence type="ECO:0000313" key="2">
    <source>
        <dbReference type="EMBL" id="GBG66813.1"/>
    </source>
</evidence>
<feature type="region of interest" description="Disordered" evidence="1">
    <location>
        <begin position="157"/>
        <end position="217"/>
    </location>
</feature>
<feature type="compositionally biased region" description="Acidic residues" evidence="1">
    <location>
        <begin position="347"/>
        <end position="356"/>
    </location>
</feature>
<dbReference type="EMBL" id="BFEA01000079">
    <property type="protein sequence ID" value="GBG66813.1"/>
    <property type="molecule type" value="Genomic_DNA"/>
</dbReference>
<protein>
    <submittedName>
        <fullName evidence="2">Uncharacterized protein</fullName>
    </submittedName>
</protein>
<dbReference type="Proteomes" id="UP000265515">
    <property type="component" value="Unassembled WGS sequence"/>
</dbReference>
<gene>
    <name evidence="2" type="ORF">CBR_g70691</name>
</gene>
<sequence length="839" mass="91446">MVNNDTRQIGKILRRYDEMIVRCLFTCATFAKEEKDAVLKVVFDTRRTKSKSPAHVVAMMLDLEFRDYTLPDDDEIQHGLKVALVQFGYPKGSHQHNEVLPAIDKFHAREPPFDNMVMDQAARSYPHPANFWEWKEKRFPHTTFFVGRILRAGYVRPRNPRDGDAGGVDAGEREDARRVPHGATRRLRESDRMRRCAGGRGGGRRGGCGRGGRRGPSERTIAICRMSADELVHKRRQCWDEGDFLYESSSSDGEEFFGTSTPAQNGDNDLDDRDLDVDDDDRGDGGDRPRPRSTYRDGDRGPDEAAGHYRDEGDAWSGSRLGGSRRGDGDTMYGDGAGGDHRAASDDVGDGVDDDGPGLIQGSALKRLKRGRRERDTMGSRLRRRHDGVSGIPRARIPAIEQIPVSDDSFSDDAHEERIEQDAGSGHAWNDTQTMEQESMLPPRIVHGVQPDVGRKGVAMQQSDPHGADAVDTELRPPPAWMEGTVVACPGDDFPEGEVSHTPAPEQSVADHIGLACPTDILLSTGSLLVMDEALISLPDLSTLISPGLPHVLSPKPHQSVGIERGPDAFDEFVGDTIKVCPTVFATPTIFRVGRPHEVDLGKAETTTRHHRDGHRSILHRSLSDSFSGAEDGGFVALDAVKRAARPPRSPSHSEHQPIHAAADAIVGVPATDTTDATQQPVVGSSATTVHDRPTVLPTVAFYTSGTTSRGLDEQEVRIVGRPSAPSMGTRSIKTVDGAGHTTMTEYEARPGSVLPTKSDVQGKRATKASFSQARKKASTRKAPRSSPHMRSHLRRSGLVHLEDGEIAPDSDPLDIGGRAATTTNNKMLEGGCRGYSGR</sequence>
<name>A0A388KA45_CHABU</name>
<proteinExistence type="predicted"/>
<reference evidence="2 3" key="1">
    <citation type="journal article" date="2018" name="Cell">
        <title>The Chara Genome: Secondary Complexity and Implications for Plant Terrestrialization.</title>
        <authorList>
            <person name="Nishiyama T."/>
            <person name="Sakayama H."/>
            <person name="Vries J.D."/>
            <person name="Buschmann H."/>
            <person name="Saint-Marcoux D."/>
            <person name="Ullrich K.K."/>
            <person name="Haas F.B."/>
            <person name="Vanderstraeten L."/>
            <person name="Becker D."/>
            <person name="Lang D."/>
            <person name="Vosolsobe S."/>
            <person name="Rombauts S."/>
            <person name="Wilhelmsson P.K.I."/>
            <person name="Janitza P."/>
            <person name="Kern R."/>
            <person name="Heyl A."/>
            <person name="Rumpler F."/>
            <person name="Villalobos L.I.A.C."/>
            <person name="Clay J.M."/>
            <person name="Skokan R."/>
            <person name="Toyoda A."/>
            <person name="Suzuki Y."/>
            <person name="Kagoshima H."/>
            <person name="Schijlen E."/>
            <person name="Tajeshwar N."/>
            <person name="Catarino B."/>
            <person name="Hetherington A.J."/>
            <person name="Saltykova A."/>
            <person name="Bonnot C."/>
            <person name="Breuninger H."/>
            <person name="Symeonidi A."/>
            <person name="Radhakrishnan G.V."/>
            <person name="Van Nieuwerburgh F."/>
            <person name="Deforce D."/>
            <person name="Chang C."/>
            <person name="Karol K.G."/>
            <person name="Hedrich R."/>
            <person name="Ulvskov P."/>
            <person name="Glockner G."/>
            <person name="Delwiche C.F."/>
            <person name="Petrasek J."/>
            <person name="Van de Peer Y."/>
            <person name="Friml J."/>
            <person name="Beilby M."/>
            <person name="Dolan L."/>
            <person name="Kohara Y."/>
            <person name="Sugano S."/>
            <person name="Fujiyama A."/>
            <person name="Delaux P.-M."/>
            <person name="Quint M."/>
            <person name="TheiBen G."/>
            <person name="Hagemann M."/>
            <person name="Harholt J."/>
            <person name="Dunand C."/>
            <person name="Zachgo S."/>
            <person name="Langdale J."/>
            <person name="Maumus F."/>
            <person name="Straeten D.V.D."/>
            <person name="Gould S.B."/>
            <person name="Rensing S.A."/>
        </authorList>
    </citation>
    <scope>NUCLEOTIDE SEQUENCE [LARGE SCALE GENOMIC DNA]</scope>
    <source>
        <strain evidence="2 3">S276</strain>
    </source>
</reference>
<organism evidence="2 3">
    <name type="scientific">Chara braunii</name>
    <name type="common">Braun's stonewort</name>
    <dbReference type="NCBI Taxonomy" id="69332"/>
    <lineage>
        <taxon>Eukaryota</taxon>
        <taxon>Viridiplantae</taxon>
        <taxon>Streptophyta</taxon>
        <taxon>Charophyceae</taxon>
        <taxon>Charales</taxon>
        <taxon>Characeae</taxon>
        <taxon>Chara</taxon>
    </lineage>
</organism>
<accession>A0A388KA45</accession>
<evidence type="ECO:0000256" key="1">
    <source>
        <dbReference type="SAM" id="MobiDB-lite"/>
    </source>
</evidence>
<feature type="compositionally biased region" description="Acidic residues" evidence="1">
    <location>
        <begin position="268"/>
        <end position="282"/>
    </location>
</feature>
<dbReference type="AlphaFoldDB" id="A0A388KA45"/>
<dbReference type="Gramene" id="GBG66813">
    <property type="protein sequence ID" value="GBG66813"/>
    <property type="gene ID" value="CBR_g70691"/>
</dbReference>
<feature type="compositionally biased region" description="Gly residues" evidence="1">
    <location>
        <begin position="198"/>
        <end position="210"/>
    </location>
</feature>
<comment type="caution">
    <text evidence="2">The sequence shown here is derived from an EMBL/GenBank/DDBJ whole genome shotgun (WGS) entry which is preliminary data.</text>
</comment>
<evidence type="ECO:0000313" key="3">
    <source>
        <dbReference type="Proteomes" id="UP000265515"/>
    </source>
</evidence>